<dbReference type="GeneID" id="37115199"/>
<proteinExistence type="predicted"/>
<evidence type="ECO:0000313" key="3">
    <source>
        <dbReference type="Proteomes" id="UP000246702"/>
    </source>
</evidence>
<accession>A0A317XF48</accession>
<sequence>MADDGAKSACKRLTRPLDVSVALAEKAGGQGSESERREREGEKYRTSEARKGKLDRRRRGVEYCRLVVSLLRPKRSQTDGPVSRAVSLVALFNSDSIPLLLDPDLIASLRYLLIPGRSAWIRDCSSTIHGVLRTTSDFVCCLPGSLQPVLFEFRWTT</sequence>
<dbReference type="OrthoDB" id="10622269at2759"/>
<dbReference type="AlphaFoldDB" id="A0A317XF48"/>
<comment type="caution">
    <text evidence="2">The sequence shown here is derived from an EMBL/GenBank/DDBJ whole genome shotgun (WGS) entry which is preliminary data.</text>
</comment>
<feature type="region of interest" description="Disordered" evidence="1">
    <location>
        <begin position="24"/>
        <end position="53"/>
    </location>
</feature>
<name>A0A317XF48_9EURO</name>
<organism evidence="2 3">
    <name type="scientific">Aspergillus sclerotioniger CBS 115572</name>
    <dbReference type="NCBI Taxonomy" id="1450535"/>
    <lineage>
        <taxon>Eukaryota</taxon>
        <taxon>Fungi</taxon>
        <taxon>Dikarya</taxon>
        <taxon>Ascomycota</taxon>
        <taxon>Pezizomycotina</taxon>
        <taxon>Eurotiomycetes</taxon>
        <taxon>Eurotiomycetidae</taxon>
        <taxon>Eurotiales</taxon>
        <taxon>Aspergillaceae</taxon>
        <taxon>Aspergillus</taxon>
        <taxon>Aspergillus subgen. Circumdati</taxon>
    </lineage>
</organism>
<dbReference type="EMBL" id="MSFK01000002">
    <property type="protein sequence ID" value="PWY95648.1"/>
    <property type="molecule type" value="Genomic_DNA"/>
</dbReference>
<reference evidence="2 3" key="1">
    <citation type="submission" date="2016-12" db="EMBL/GenBank/DDBJ databases">
        <title>The genomes of Aspergillus section Nigri reveals drivers in fungal speciation.</title>
        <authorList>
            <consortium name="DOE Joint Genome Institute"/>
            <person name="Vesth T.C."/>
            <person name="Nybo J."/>
            <person name="Theobald S."/>
            <person name="Brandl J."/>
            <person name="Frisvad J.C."/>
            <person name="Nielsen K.F."/>
            <person name="Lyhne E.K."/>
            <person name="Kogle M.E."/>
            <person name="Kuo A."/>
            <person name="Riley R."/>
            <person name="Clum A."/>
            <person name="Nolan M."/>
            <person name="Lipzen A."/>
            <person name="Salamov A."/>
            <person name="Henrissat B."/>
            <person name="Wiebenga A."/>
            <person name="De Vries R.P."/>
            <person name="Grigoriev I.V."/>
            <person name="Mortensen U.H."/>
            <person name="Andersen M.R."/>
            <person name="Baker S.E."/>
        </authorList>
    </citation>
    <scope>NUCLEOTIDE SEQUENCE [LARGE SCALE GENOMIC DNA]</scope>
    <source>
        <strain evidence="2 3">CBS 115572</strain>
    </source>
</reference>
<evidence type="ECO:0000313" key="2">
    <source>
        <dbReference type="EMBL" id="PWY95648.1"/>
    </source>
</evidence>
<dbReference type="RefSeq" id="XP_025472409.1">
    <property type="nucleotide sequence ID" value="XM_025613056.1"/>
</dbReference>
<gene>
    <name evidence="2" type="ORF">BO94DRAFT_541769</name>
</gene>
<evidence type="ECO:0000256" key="1">
    <source>
        <dbReference type="SAM" id="MobiDB-lite"/>
    </source>
</evidence>
<protein>
    <submittedName>
        <fullName evidence="2">Uncharacterized protein</fullName>
    </submittedName>
</protein>
<dbReference type="Proteomes" id="UP000246702">
    <property type="component" value="Unassembled WGS sequence"/>
</dbReference>
<keyword evidence="3" id="KW-1185">Reference proteome</keyword>
<feature type="compositionally biased region" description="Basic and acidic residues" evidence="1">
    <location>
        <begin position="33"/>
        <end position="52"/>
    </location>
</feature>